<protein>
    <recommendedName>
        <fullName evidence="3">Damage-inducible protein J</fullName>
    </recommendedName>
</protein>
<name>A0A1F5GC90_9BACT</name>
<proteinExistence type="predicted"/>
<accession>A0A1F5GC90</accession>
<dbReference type="STRING" id="1797714.A3D04_04580"/>
<dbReference type="Proteomes" id="UP000177369">
    <property type="component" value="Unassembled WGS sequence"/>
</dbReference>
<evidence type="ECO:0008006" key="3">
    <source>
        <dbReference type="Google" id="ProtNLM"/>
    </source>
</evidence>
<evidence type="ECO:0000313" key="2">
    <source>
        <dbReference type="Proteomes" id="UP000177369"/>
    </source>
</evidence>
<evidence type="ECO:0000313" key="1">
    <source>
        <dbReference type="EMBL" id="OGD89444.1"/>
    </source>
</evidence>
<dbReference type="AlphaFoldDB" id="A0A1F5GC90"/>
<dbReference type="GO" id="GO:0006355">
    <property type="term" value="P:regulation of DNA-templated transcription"/>
    <property type="evidence" value="ECO:0007669"/>
    <property type="project" value="InterPro"/>
</dbReference>
<dbReference type="InterPro" id="IPR007337">
    <property type="entry name" value="RelB/DinJ"/>
</dbReference>
<dbReference type="EMBL" id="MFBD01000003">
    <property type="protein sequence ID" value="OGD89444.1"/>
    <property type="molecule type" value="Genomic_DNA"/>
</dbReference>
<comment type="caution">
    <text evidence="1">The sequence shown here is derived from an EMBL/GenBank/DDBJ whole genome shotgun (WGS) entry which is preliminary data.</text>
</comment>
<dbReference type="Pfam" id="PF04221">
    <property type="entry name" value="RelB"/>
    <property type="match status" value="1"/>
</dbReference>
<gene>
    <name evidence="1" type="ORF">A3D04_04580</name>
</gene>
<reference evidence="1 2" key="1">
    <citation type="journal article" date="2016" name="Nat. Commun.">
        <title>Thousands of microbial genomes shed light on interconnected biogeochemical processes in an aquifer system.</title>
        <authorList>
            <person name="Anantharaman K."/>
            <person name="Brown C.T."/>
            <person name="Hug L.A."/>
            <person name="Sharon I."/>
            <person name="Castelle C.J."/>
            <person name="Probst A.J."/>
            <person name="Thomas B.C."/>
            <person name="Singh A."/>
            <person name="Wilkins M.J."/>
            <person name="Karaoz U."/>
            <person name="Brodie E.L."/>
            <person name="Williams K.H."/>
            <person name="Hubbard S.S."/>
            <person name="Banfield J.F."/>
        </authorList>
    </citation>
    <scope>NUCLEOTIDE SEQUENCE [LARGE SCALE GENOMIC DNA]</scope>
</reference>
<dbReference type="Gene3D" id="1.10.1220.10">
    <property type="entry name" value="Met repressor-like"/>
    <property type="match status" value="1"/>
</dbReference>
<sequence length="94" mass="10661">MSSSVVTIKVDPQTKKEAQKTAYELGMPLSVVIKAFLKQFIKTKTVEFSARDEEPSEYLIRTIKQAERDLKEGKASPVFRTGEEAVKWLEKQGI</sequence>
<organism evidence="1 2">
    <name type="scientific">Candidatus Curtissbacteria bacterium RIFCSPHIGHO2_02_FULL_40_16b</name>
    <dbReference type="NCBI Taxonomy" id="1797714"/>
    <lineage>
        <taxon>Bacteria</taxon>
        <taxon>Candidatus Curtissiibacteriota</taxon>
    </lineage>
</organism>
<dbReference type="InterPro" id="IPR013321">
    <property type="entry name" value="Arc_rbn_hlx_hlx"/>
</dbReference>